<organism evidence="2 3">
    <name type="scientific">Thermosulfidibacter takaii (strain DSM 17441 / JCM 13301 / NBRC 103674 / ABI70S6)</name>
    <dbReference type="NCBI Taxonomy" id="1298851"/>
    <lineage>
        <taxon>Bacteria</taxon>
        <taxon>Pseudomonadati</taxon>
        <taxon>Thermosulfidibacterota</taxon>
        <taxon>Thermosulfidibacteria</taxon>
        <taxon>Thermosulfidibacterales</taxon>
        <taxon>Thermosulfidibacteraceae</taxon>
    </lineage>
</organism>
<evidence type="ECO:0000313" key="2">
    <source>
        <dbReference type="EMBL" id="BAT71036.1"/>
    </source>
</evidence>
<proteinExistence type="predicted"/>
<dbReference type="InterPro" id="IPR010177">
    <property type="entry name" value="Paired_CXXCH_1"/>
</dbReference>
<dbReference type="EMBL" id="AP013035">
    <property type="protein sequence ID" value="BAT71036.1"/>
    <property type="molecule type" value="Genomic_DNA"/>
</dbReference>
<accession>A0A0S3QRU3</accession>
<name>A0A0S3QRU3_THET7</name>
<protein>
    <submittedName>
        <fullName evidence="2">Cytochrome c family protein</fullName>
    </submittedName>
</protein>
<dbReference type="STRING" id="1298851.TST_0227"/>
<keyword evidence="3" id="KW-1185">Reference proteome</keyword>
<gene>
    <name evidence="2" type="ORF">TST_0227</name>
</gene>
<dbReference type="AlphaFoldDB" id="A0A0S3QRU3"/>
<dbReference type="OrthoDB" id="9771829at2"/>
<reference evidence="3" key="1">
    <citation type="journal article" date="2018" name="Science">
        <title>A primordial and reversible TCA cycle in a facultatively chemolithoautotrophic thermophile.</title>
        <authorList>
            <person name="Nunoura T."/>
            <person name="Chikaraishi Y."/>
            <person name="Izaki R."/>
            <person name="Suwa T."/>
            <person name="Sato T."/>
            <person name="Harada T."/>
            <person name="Mori K."/>
            <person name="Kato Y."/>
            <person name="Miyazaki M."/>
            <person name="Shimamura S."/>
            <person name="Yanagawa K."/>
            <person name="Shuto A."/>
            <person name="Ohkouchi N."/>
            <person name="Fujita N."/>
            <person name="Takaki Y."/>
            <person name="Atomi H."/>
            <person name="Takai K."/>
        </authorList>
    </citation>
    <scope>NUCLEOTIDE SEQUENCE [LARGE SCALE GENOMIC DNA]</scope>
    <source>
        <strain evidence="3">DSM 17441 / JCM 13301 / NBRC 103674 / ABI70S6</strain>
    </source>
</reference>
<dbReference type="RefSeq" id="WP_068548872.1">
    <property type="nucleotide sequence ID" value="NZ_AP013035.1"/>
</dbReference>
<dbReference type="Pfam" id="PF09699">
    <property type="entry name" value="Paired_CXXCH_1"/>
    <property type="match status" value="1"/>
</dbReference>
<evidence type="ECO:0000259" key="1">
    <source>
        <dbReference type="Pfam" id="PF09699"/>
    </source>
</evidence>
<dbReference type="InterPro" id="IPR036280">
    <property type="entry name" value="Multihaem_cyt_sf"/>
</dbReference>
<dbReference type="SUPFAM" id="SSF48695">
    <property type="entry name" value="Multiheme cytochromes"/>
    <property type="match status" value="1"/>
</dbReference>
<feature type="domain" description="Doubled CXXCH motif" evidence="1">
    <location>
        <begin position="312"/>
        <end position="349"/>
    </location>
</feature>
<dbReference type="PATRIC" id="fig|1298851.3.peg.232"/>
<dbReference type="Proteomes" id="UP000063234">
    <property type="component" value="Chromosome"/>
</dbReference>
<sequence>MPKLSLICFVLIMVLMCALEGNARVKGLCSNCHTMHYSQDGSILSEWGKSGPYRYLLVNDCVGCHTNASGAETIVNNTPIVYNTSEPTYPPSGSSGTNTLAGGNFYWVTQTGGAPKGHNVAGIASPDTRFSTVPGSSASYYQVTCAGASGCHGDRSKSDQYQAMYGAHHDDDSIIDGTTVGKSYRFLKGILGKEDSDWEQSVSNADHNQYKGVDRTDETQDDPSTISHLCAECHGDFHNGSGNISSGTWGSPWLRHPTDYDMGSTPSGSEYRQYYYSTKGDNLYNPLVPVASEDVSSVKSSVTFNKDTIITCLSCHRAHGSPYDSIMRWDYKSWPGSGTNGCTVCHTSKD</sequence>
<dbReference type="KEGG" id="ttk:TST_0227"/>
<evidence type="ECO:0000313" key="3">
    <source>
        <dbReference type="Proteomes" id="UP000063234"/>
    </source>
</evidence>